<evidence type="ECO:0000313" key="2">
    <source>
        <dbReference type="EMBL" id="MBB5175988.1"/>
    </source>
</evidence>
<sequence>MKLRTILLSLMVIVLVACNKTPSEHVFEGTIEDMDVKSVLTVDGDKIQKEHLTYELPYDAASISNQDEAEEAAGIQERAYNSLIEDTPEGAVEVKVTADEEKQAIIMNYDLDYSTSENIEALTEQGFLEDSEESEFVSFKKTKEQYEADGLKEQE</sequence>
<keyword evidence="1" id="KW-0732">Signal</keyword>
<keyword evidence="3" id="KW-1185">Reference proteome</keyword>
<proteinExistence type="predicted"/>
<feature type="signal peptide" evidence="1">
    <location>
        <begin position="1"/>
        <end position="19"/>
    </location>
</feature>
<reference evidence="2 3" key="1">
    <citation type="submission" date="2020-08" db="EMBL/GenBank/DDBJ databases">
        <title>Genomic Encyclopedia of Type Strains, Phase IV (KMG-IV): sequencing the most valuable type-strain genomes for metagenomic binning, comparative biology and taxonomic classification.</title>
        <authorList>
            <person name="Goeker M."/>
        </authorList>
    </citation>
    <scope>NUCLEOTIDE SEQUENCE [LARGE SCALE GENOMIC DNA]</scope>
    <source>
        <strain evidence="2 3">DSM 19163</strain>
    </source>
</reference>
<dbReference type="InterPro" id="IPR009736">
    <property type="entry name" value="DUF1307"/>
</dbReference>
<gene>
    <name evidence="2" type="ORF">HNQ45_000872</name>
</gene>
<evidence type="ECO:0000313" key="3">
    <source>
        <dbReference type="Proteomes" id="UP000579136"/>
    </source>
</evidence>
<dbReference type="Pfam" id="PF06998">
    <property type="entry name" value="DUF1307"/>
    <property type="match status" value="1"/>
</dbReference>
<dbReference type="EMBL" id="JACHHF010000004">
    <property type="protein sequence ID" value="MBB5175988.1"/>
    <property type="molecule type" value="Genomic_DNA"/>
</dbReference>
<comment type="caution">
    <text evidence="2">The sequence shown here is derived from an EMBL/GenBank/DDBJ whole genome shotgun (WGS) entry which is preliminary data.</text>
</comment>
<protein>
    <submittedName>
        <fullName evidence="2">Uncharacterized lipoprotein YehR (DUF1307 family)</fullName>
    </submittedName>
</protein>
<accession>A0A9Q2HFB8</accession>
<organism evidence="2 3">
    <name type="scientific">Nosocomiicoccus ampullae</name>
    <dbReference type="NCBI Taxonomy" id="489910"/>
    <lineage>
        <taxon>Bacteria</taxon>
        <taxon>Bacillati</taxon>
        <taxon>Bacillota</taxon>
        <taxon>Bacilli</taxon>
        <taxon>Bacillales</taxon>
        <taxon>Staphylococcaceae</taxon>
        <taxon>Nosocomiicoccus</taxon>
    </lineage>
</organism>
<dbReference type="InterPro" id="IPR036699">
    <property type="entry name" value="YehR-like_sf"/>
</dbReference>
<dbReference type="AlphaFoldDB" id="A0A9Q2HFB8"/>
<keyword evidence="2" id="KW-0449">Lipoprotein</keyword>
<dbReference type="Proteomes" id="UP000579136">
    <property type="component" value="Unassembled WGS sequence"/>
</dbReference>
<dbReference type="PROSITE" id="PS51257">
    <property type="entry name" value="PROKAR_LIPOPROTEIN"/>
    <property type="match status" value="1"/>
</dbReference>
<dbReference type="SUPFAM" id="SSF160704">
    <property type="entry name" value="YehR-like"/>
    <property type="match status" value="1"/>
</dbReference>
<dbReference type="RefSeq" id="WP_183673804.1">
    <property type="nucleotide sequence ID" value="NZ_CBCRYX010000007.1"/>
</dbReference>
<evidence type="ECO:0000256" key="1">
    <source>
        <dbReference type="SAM" id="SignalP"/>
    </source>
</evidence>
<dbReference type="Gene3D" id="3.30.1830.10">
    <property type="entry name" value="YehR-like"/>
    <property type="match status" value="1"/>
</dbReference>
<feature type="chain" id="PRO_5040204773" evidence="1">
    <location>
        <begin position="20"/>
        <end position="155"/>
    </location>
</feature>
<name>A0A9Q2HFB8_9STAP</name>